<name>A0AA40F9I8_9PEZI</name>
<organism evidence="2 3">
    <name type="scientific">Schizothecium vesticola</name>
    <dbReference type="NCBI Taxonomy" id="314040"/>
    <lineage>
        <taxon>Eukaryota</taxon>
        <taxon>Fungi</taxon>
        <taxon>Dikarya</taxon>
        <taxon>Ascomycota</taxon>
        <taxon>Pezizomycotina</taxon>
        <taxon>Sordariomycetes</taxon>
        <taxon>Sordariomycetidae</taxon>
        <taxon>Sordariales</taxon>
        <taxon>Schizotheciaceae</taxon>
        <taxon>Schizothecium</taxon>
    </lineage>
</organism>
<keyword evidence="3" id="KW-1185">Reference proteome</keyword>
<evidence type="ECO:0000256" key="1">
    <source>
        <dbReference type="SAM" id="MobiDB-lite"/>
    </source>
</evidence>
<dbReference type="AlphaFoldDB" id="A0AA40F9I8"/>
<accession>A0AA40F9I8</accession>
<protein>
    <submittedName>
        <fullName evidence="2">Uncharacterized protein</fullName>
    </submittedName>
</protein>
<proteinExistence type="predicted"/>
<dbReference type="Proteomes" id="UP001172155">
    <property type="component" value="Unassembled WGS sequence"/>
</dbReference>
<feature type="region of interest" description="Disordered" evidence="1">
    <location>
        <begin position="1"/>
        <end position="37"/>
    </location>
</feature>
<dbReference type="EMBL" id="JAUKUD010000001">
    <property type="protein sequence ID" value="KAK0753532.1"/>
    <property type="molecule type" value="Genomic_DNA"/>
</dbReference>
<sequence length="244" mass="26589">MPLSAHLPHDTKDSKDPNDDPNLSPPPYSESATPPGPSRLHILGATWGGITVTPEIRAIITLDKTAHFERLKLNMHTLHTLLLPDPAPATIKTLVILYHYDNNNTTLHLLNATQFAPQIHVKITPTAHLDQNKGILSAAFPKFITTLGPGTGWDNFASGGQTQIVAVVYGTGRITATAVMEELGFFFEGRKGQVRTTTGFFGGDTWPGVRKSWTVFFRLGGGEGEVQCVTGMEDGALEVPWRWP</sequence>
<gene>
    <name evidence="2" type="ORF">B0T18DRAFT_397074</name>
</gene>
<reference evidence="2" key="1">
    <citation type="submission" date="2023-06" db="EMBL/GenBank/DDBJ databases">
        <title>Genome-scale phylogeny and comparative genomics of the fungal order Sordariales.</title>
        <authorList>
            <consortium name="Lawrence Berkeley National Laboratory"/>
            <person name="Hensen N."/>
            <person name="Bonometti L."/>
            <person name="Westerberg I."/>
            <person name="Brannstrom I.O."/>
            <person name="Guillou S."/>
            <person name="Cros-Aarteil S."/>
            <person name="Calhoun S."/>
            <person name="Haridas S."/>
            <person name="Kuo A."/>
            <person name="Mondo S."/>
            <person name="Pangilinan J."/>
            <person name="Riley R."/>
            <person name="LaButti K."/>
            <person name="Andreopoulos B."/>
            <person name="Lipzen A."/>
            <person name="Chen C."/>
            <person name="Yanf M."/>
            <person name="Daum C."/>
            <person name="Ng V."/>
            <person name="Clum A."/>
            <person name="Steindorff A."/>
            <person name="Ohm R."/>
            <person name="Martin F."/>
            <person name="Silar P."/>
            <person name="Natvig D."/>
            <person name="Lalanne C."/>
            <person name="Gautier V."/>
            <person name="Ament-velasquez S.L."/>
            <person name="Kruys A."/>
            <person name="Hutchinson M.I."/>
            <person name="Powell A.J."/>
            <person name="Barry K."/>
            <person name="Miller A.N."/>
            <person name="Grigoriev I.V."/>
            <person name="Debuchy R."/>
            <person name="Gladieux P."/>
            <person name="Thoren M.H."/>
            <person name="Johannesson H."/>
        </authorList>
    </citation>
    <scope>NUCLEOTIDE SEQUENCE</scope>
    <source>
        <strain evidence="2">SMH3187-1</strain>
    </source>
</reference>
<comment type="caution">
    <text evidence="2">The sequence shown here is derived from an EMBL/GenBank/DDBJ whole genome shotgun (WGS) entry which is preliminary data.</text>
</comment>
<evidence type="ECO:0000313" key="2">
    <source>
        <dbReference type="EMBL" id="KAK0753532.1"/>
    </source>
</evidence>
<feature type="compositionally biased region" description="Basic and acidic residues" evidence="1">
    <location>
        <begin position="7"/>
        <end position="18"/>
    </location>
</feature>
<evidence type="ECO:0000313" key="3">
    <source>
        <dbReference type="Proteomes" id="UP001172155"/>
    </source>
</evidence>